<gene>
    <name evidence="6" type="primary">ytrE_7</name>
    <name evidence="6" type="ORF">SDC9_130372</name>
</gene>
<keyword evidence="2" id="KW-0547">Nucleotide-binding</keyword>
<keyword evidence="1" id="KW-0813">Transport</keyword>
<dbReference type="SMART" id="SM00382">
    <property type="entry name" value="AAA"/>
    <property type="match status" value="1"/>
</dbReference>
<dbReference type="InterPro" id="IPR003593">
    <property type="entry name" value="AAA+_ATPase"/>
</dbReference>
<comment type="caution">
    <text evidence="6">The sequence shown here is derived from an EMBL/GenBank/DDBJ whole genome shotgun (WGS) entry which is preliminary data.</text>
</comment>
<reference evidence="6" key="1">
    <citation type="submission" date="2019-08" db="EMBL/GenBank/DDBJ databases">
        <authorList>
            <person name="Kucharzyk K."/>
            <person name="Murdoch R.W."/>
            <person name="Higgins S."/>
            <person name="Loffler F."/>
        </authorList>
    </citation>
    <scope>NUCLEOTIDE SEQUENCE</scope>
</reference>
<dbReference type="InterPro" id="IPR003439">
    <property type="entry name" value="ABC_transporter-like_ATP-bd"/>
</dbReference>
<evidence type="ECO:0000256" key="4">
    <source>
        <dbReference type="SAM" id="MobiDB-lite"/>
    </source>
</evidence>
<dbReference type="PROSITE" id="PS50893">
    <property type="entry name" value="ABC_TRANSPORTER_2"/>
    <property type="match status" value="1"/>
</dbReference>
<feature type="domain" description="ABC transporter" evidence="5">
    <location>
        <begin position="7"/>
        <end position="246"/>
    </location>
</feature>
<dbReference type="AlphaFoldDB" id="A0A645D2M3"/>
<evidence type="ECO:0000256" key="2">
    <source>
        <dbReference type="ARBA" id="ARBA00022741"/>
    </source>
</evidence>
<name>A0A645D2M3_9ZZZZ</name>
<dbReference type="Pfam" id="PF00005">
    <property type="entry name" value="ABC_tran"/>
    <property type="match status" value="1"/>
</dbReference>
<feature type="region of interest" description="Disordered" evidence="4">
    <location>
        <begin position="235"/>
        <end position="254"/>
    </location>
</feature>
<dbReference type="GO" id="GO:0005886">
    <property type="term" value="C:plasma membrane"/>
    <property type="evidence" value="ECO:0007669"/>
    <property type="project" value="TreeGrafter"/>
</dbReference>
<organism evidence="6">
    <name type="scientific">bioreactor metagenome</name>
    <dbReference type="NCBI Taxonomy" id="1076179"/>
    <lineage>
        <taxon>unclassified sequences</taxon>
        <taxon>metagenomes</taxon>
        <taxon>ecological metagenomes</taxon>
    </lineage>
</organism>
<keyword evidence="3 6" id="KW-0067">ATP-binding</keyword>
<dbReference type="SUPFAM" id="SSF52540">
    <property type="entry name" value="P-loop containing nucleoside triphosphate hydrolases"/>
    <property type="match status" value="1"/>
</dbReference>
<dbReference type="PANTHER" id="PTHR24220:SF86">
    <property type="entry name" value="ABC TRANSPORTER ABCH.1"/>
    <property type="match status" value="1"/>
</dbReference>
<dbReference type="GO" id="GO:0005524">
    <property type="term" value="F:ATP binding"/>
    <property type="evidence" value="ECO:0007669"/>
    <property type="project" value="UniProtKB-KW"/>
</dbReference>
<dbReference type="GO" id="GO:0022857">
    <property type="term" value="F:transmembrane transporter activity"/>
    <property type="evidence" value="ECO:0007669"/>
    <property type="project" value="TreeGrafter"/>
</dbReference>
<proteinExistence type="predicted"/>
<dbReference type="InterPro" id="IPR017871">
    <property type="entry name" value="ABC_transporter-like_CS"/>
</dbReference>
<dbReference type="InterPro" id="IPR027417">
    <property type="entry name" value="P-loop_NTPase"/>
</dbReference>
<dbReference type="FunFam" id="3.40.50.300:FF:000032">
    <property type="entry name" value="Export ABC transporter ATP-binding protein"/>
    <property type="match status" value="1"/>
</dbReference>
<evidence type="ECO:0000256" key="1">
    <source>
        <dbReference type="ARBA" id="ARBA00022448"/>
    </source>
</evidence>
<dbReference type="PANTHER" id="PTHR24220">
    <property type="entry name" value="IMPORT ATP-BINDING PROTEIN"/>
    <property type="match status" value="1"/>
</dbReference>
<accession>A0A645D2M3</accession>
<dbReference type="Gene3D" id="3.40.50.300">
    <property type="entry name" value="P-loop containing nucleotide triphosphate hydrolases"/>
    <property type="match status" value="1"/>
</dbReference>
<feature type="compositionally biased region" description="Basic and acidic residues" evidence="4">
    <location>
        <begin position="236"/>
        <end position="254"/>
    </location>
</feature>
<evidence type="ECO:0000313" key="6">
    <source>
        <dbReference type="EMBL" id="MPM83308.1"/>
    </source>
</evidence>
<dbReference type="CDD" id="cd03255">
    <property type="entry name" value="ABC_MJ0796_LolCDE_FtsE"/>
    <property type="match status" value="1"/>
</dbReference>
<evidence type="ECO:0000259" key="5">
    <source>
        <dbReference type="PROSITE" id="PS50893"/>
    </source>
</evidence>
<evidence type="ECO:0000256" key="3">
    <source>
        <dbReference type="ARBA" id="ARBA00022840"/>
    </source>
</evidence>
<dbReference type="InterPro" id="IPR017911">
    <property type="entry name" value="MacB-like_ATP-bd"/>
</dbReference>
<protein>
    <submittedName>
        <fullName evidence="6">ABC transporter ATP-binding protein YtrE</fullName>
    </submittedName>
</protein>
<dbReference type="GO" id="GO:0016887">
    <property type="term" value="F:ATP hydrolysis activity"/>
    <property type="evidence" value="ECO:0007669"/>
    <property type="project" value="InterPro"/>
</dbReference>
<sequence length="254" mass="28065">MQENALIDVRNVTKVYHVGSEGVHALRGADLQIASGDICSIIGRSGSGKSTLLNVLAGLEQVTSGEIVIAGKHLERMTQSELIVFRQRHIGFIFQSFNLMPYYTALENVALPLSFRGVPTVDRLKQAKRMLELVGLETHMKHKPNELSGGQQQRVGIARALVTDPEIVFADEPTGNLDSSTSDEVMRVIIDILREHRKTLVMVTHDSHIASFGDKVIHLLDGRITDITINQAPEGETTKQNEPKVRETEVKLDA</sequence>
<dbReference type="GO" id="GO:0098796">
    <property type="term" value="C:membrane protein complex"/>
    <property type="evidence" value="ECO:0007669"/>
    <property type="project" value="UniProtKB-ARBA"/>
</dbReference>
<dbReference type="PROSITE" id="PS00211">
    <property type="entry name" value="ABC_TRANSPORTER_1"/>
    <property type="match status" value="1"/>
</dbReference>
<dbReference type="InterPro" id="IPR015854">
    <property type="entry name" value="ABC_transpr_LolD-like"/>
</dbReference>
<dbReference type="EMBL" id="VSSQ01032138">
    <property type="protein sequence ID" value="MPM83308.1"/>
    <property type="molecule type" value="Genomic_DNA"/>
</dbReference>